<gene>
    <name evidence="1" type="ORF">QVD17_23129</name>
</gene>
<organism evidence="1 2">
    <name type="scientific">Tagetes erecta</name>
    <name type="common">African marigold</name>
    <dbReference type="NCBI Taxonomy" id="13708"/>
    <lineage>
        <taxon>Eukaryota</taxon>
        <taxon>Viridiplantae</taxon>
        <taxon>Streptophyta</taxon>
        <taxon>Embryophyta</taxon>
        <taxon>Tracheophyta</taxon>
        <taxon>Spermatophyta</taxon>
        <taxon>Magnoliopsida</taxon>
        <taxon>eudicotyledons</taxon>
        <taxon>Gunneridae</taxon>
        <taxon>Pentapetalae</taxon>
        <taxon>asterids</taxon>
        <taxon>campanulids</taxon>
        <taxon>Asterales</taxon>
        <taxon>Asteraceae</taxon>
        <taxon>Asteroideae</taxon>
        <taxon>Heliantheae alliance</taxon>
        <taxon>Tageteae</taxon>
        <taxon>Tagetes</taxon>
    </lineage>
</organism>
<evidence type="ECO:0000313" key="2">
    <source>
        <dbReference type="Proteomes" id="UP001229421"/>
    </source>
</evidence>
<dbReference type="EMBL" id="JAUHHV010000006">
    <property type="protein sequence ID" value="KAK1421056.1"/>
    <property type="molecule type" value="Genomic_DNA"/>
</dbReference>
<sequence length="86" mass="10259">MSHFVGEFVQKRDQSTIVHNNNVCILQINQVFNMKYETLDNVEIFVEIQDLLCFRCVMYHALYFGVAEQLWDAFKVSCIRTYLSWN</sequence>
<name>A0AAD8KGS4_TARER</name>
<dbReference type="Proteomes" id="UP001229421">
    <property type="component" value="Unassembled WGS sequence"/>
</dbReference>
<proteinExistence type="predicted"/>
<reference evidence="1" key="1">
    <citation type="journal article" date="2023" name="bioRxiv">
        <title>Improved chromosome-level genome assembly for marigold (Tagetes erecta).</title>
        <authorList>
            <person name="Jiang F."/>
            <person name="Yuan L."/>
            <person name="Wang S."/>
            <person name="Wang H."/>
            <person name="Xu D."/>
            <person name="Wang A."/>
            <person name="Fan W."/>
        </authorList>
    </citation>
    <scope>NUCLEOTIDE SEQUENCE</scope>
    <source>
        <strain evidence="1">WSJ</strain>
        <tissue evidence="1">Leaf</tissue>
    </source>
</reference>
<accession>A0AAD8KGS4</accession>
<keyword evidence="2" id="KW-1185">Reference proteome</keyword>
<comment type="caution">
    <text evidence="1">The sequence shown here is derived from an EMBL/GenBank/DDBJ whole genome shotgun (WGS) entry which is preliminary data.</text>
</comment>
<protein>
    <submittedName>
        <fullName evidence="1">Uncharacterized protein</fullName>
    </submittedName>
</protein>
<dbReference type="AlphaFoldDB" id="A0AAD8KGS4"/>
<evidence type="ECO:0000313" key="1">
    <source>
        <dbReference type="EMBL" id="KAK1421056.1"/>
    </source>
</evidence>